<comment type="caution">
    <text evidence="3">The sequence shown here is derived from an EMBL/GenBank/DDBJ whole genome shotgun (WGS) entry which is preliminary data.</text>
</comment>
<dbReference type="InterPro" id="IPR001343">
    <property type="entry name" value="Hemolysn_Ca-bd"/>
</dbReference>
<dbReference type="Gene3D" id="1.10.3130.20">
    <property type="entry name" value="Phycobilisome linker domain"/>
    <property type="match status" value="2"/>
</dbReference>
<dbReference type="PRINTS" id="PR00313">
    <property type="entry name" value="CABNDNGRPT"/>
</dbReference>
<keyword evidence="4" id="KW-1185">Reference proteome</keyword>
<dbReference type="CDD" id="cd05379">
    <property type="entry name" value="CAP_bacterial"/>
    <property type="match status" value="1"/>
</dbReference>
<dbReference type="Gene3D" id="3.40.33.10">
    <property type="entry name" value="CAP"/>
    <property type="match status" value="1"/>
</dbReference>
<evidence type="ECO:0000259" key="1">
    <source>
        <dbReference type="Pfam" id="PF00188"/>
    </source>
</evidence>
<proteinExistence type="predicted"/>
<dbReference type="InterPro" id="IPR025282">
    <property type="entry name" value="DUF4214"/>
</dbReference>
<dbReference type="PANTHER" id="PTHR31157:SF1">
    <property type="entry name" value="SCP DOMAIN-CONTAINING PROTEIN"/>
    <property type="match status" value="1"/>
</dbReference>
<gene>
    <name evidence="3" type="ORF">GGQ68_004700</name>
</gene>
<organism evidence="3 4">
    <name type="scientific">Sagittula marina</name>
    <dbReference type="NCBI Taxonomy" id="943940"/>
    <lineage>
        <taxon>Bacteria</taxon>
        <taxon>Pseudomonadati</taxon>
        <taxon>Pseudomonadota</taxon>
        <taxon>Alphaproteobacteria</taxon>
        <taxon>Rhodobacterales</taxon>
        <taxon>Roseobacteraceae</taxon>
        <taxon>Sagittula</taxon>
    </lineage>
</organism>
<feature type="domain" description="DUF4214" evidence="2">
    <location>
        <begin position="494"/>
        <end position="559"/>
    </location>
</feature>
<dbReference type="InterPro" id="IPR011049">
    <property type="entry name" value="Serralysin-like_metalloprot_C"/>
</dbReference>
<dbReference type="Pfam" id="PF13946">
    <property type="entry name" value="DUF4214"/>
    <property type="match status" value="2"/>
</dbReference>
<dbReference type="RefSeq" id="WP_183970098.1">
    <property type="nucleotide sequence ID" value="NZ_BAABBZ010000052.1"/>
</dbReference>
<feature type="domain" description="DUF4214" evidence="2">
    <location>
        <begin position="372"/>
        <end position="436"/>
    </location>
</feature>
<dbReference type="InterPro" id="IPR035940">
    <property type="entry name" value="CAP_sf"/>
</dbReference>
<evidence type="ECO:0000313" key="3">
    <source>
        <dbReference type="EMBL" id="MBB3988343.1"/>
    </source>
</evidence>
<name>A0A7W6DSI7_9RHOB</name>
<dbReference type="SUPFAM" id="SSF55797">
    <property type="entry name" value="PR-1-like"/>
    <property type="match status" value="1"/>
</dbReference>
<dbReference type="GO" id="GO:0005509">
    <property type="term" value="F:calcium ion binding"/>
    <property type="evidence" value="ECO:0007669"/>
    <property type="project" value="InterPro"/>
</dbReference>
<dbReference type="Pfam" id="PF00188">
    <property type="entry name" value="CAP"/>
    <property type="match status" value="1"/>
</dbReference>
<dbReference type="EMBL" id="JACIEJ010000020">
    <property type="protein sequence ID" value="MBB3988343.1"/>
    <property type="molecule type" value="Genomic_DNA"/>
</dbReference>
<sequence length="669" mass="70783">MDVASDLERYMLELINAERAANGLAPVMLEQNLNTSADAHSQWMSDADTFSHTGVDGSSHTDRIIAADFDLEGRWRTTENIAAVSVTGAGSLYDEVDRLHENLMNSPSHRANILDPDVSVLGIGIVQGPMTYGNGTSYNSVIVTQNFAATTTGVLDLDLAGDGTDNAVTGGAGDDYLAGAAGSDTISTGAGDDTVDAGSGNDRIEVGTLSGDKVISGGSGNDRVDVSMRESDAHMRVDDGKLVVAGRTGEMVLDGVEWLDFDDGAVNVAQALATLDAPAGRTVVGDRSDDLLAGAAGNDLIWGQGGTDRLDGGAGDNVLIAEARGLLGTDISAQVYRLFDTVLGREPRADGHQGYIRAMATGTLNLDELSEQLTGSAEFEQRYGSLDDEAFVTQLFRNVLGRDPADSGLTAWTRAIENGMTRSEAALAISESPEHIRITQAGLDAFEAQVDTATWTDTVYRLFGAVMGREPAASGLEAWSHAIAKDGDLSHIVEQFMDTPEFEGIYGDSDDTEFMTLLFRNVLGREPAASGLAAWSGRLAAGDSRAEVVSDFINSAEYTLKTTPALETFMRTKAVDDVLTPGAGNSIMSGGFGSDSFVFSAGEEGAHEITDFENWDQLSLGNFGYGTADDALVHFTQDGDDVVFEDQGVRIVLNDWNIEALTPEMIDVA</sequence>
<dbReference type="Pfam" id="PF00353">
    <property type="entry name" value="HemolysinCabind"/>
    <property type="match status" value="4"/>
</dbReference>
<dbReference type="Gene3D" id="2.150.10.10">
    <property type="entry name" value="Serralysin-like metalloprotease, C-terminal"/>
    <property type="match status" value="3"/>
</dbReference>
<dbReference type="Proteomes" id="UP000541426">
    <property type="component" value="Unassembled WGS sequence"/>
</dbReference>
<reference evidence="3 4" key="1">
    <citation type="submission" date="2020-08" db="EMBL/GenBank/DDBJ databases">
        <title>Genomic Encyclopedia of Type Strains, Phase IV (KMG-IV): sequencing the most valuable type-strain genomes for metagenomic binning, comparative biology and taxonomic classification.</title>
        <authorList>
            <person name="Goeker M."/>
        </authorList>
    </citation>
    <scope>NUCLEOTIDE SEQUENCE [LARGE SCALE GENOMIC DNA]</scope>
    <source>
        <strain evidence="3 4">DSM 102235</strain>
    </source>
</reference>
<accession>A0A7W6DSI7</accession>
<dbReference type="AlphaFoldDB" id="A0A7W6DSI7"/>
<dbReference type="PANTHER" id="PTHR31157">
    <property type="entry name" value="SCP DOMAIN-CONTAINING PROTEIN"/>
    <property type="match status" value="1"/>
</dbReference>
<dbReference type="InterPro" id="IPR014044">
    <property type="entry name" value="CAP_dom"/>
</dbReference>
<evidence type="ECO:0000259" key="2">
    <source>
        <dbReference type="Pfam" id="PF13946"/>
    </source>
</evidence>
<protein>
    <submittedName>
        <fullName evidence="3">Ca2+-binding RTX toxin-like protein</fullName>
    </submittedName>
</protein>
<feature type="domain" description="SCP" evidence="1">
    <location>
        <begin position="12"/>
        <end position="147"/>
    </location>
</feature>
<evidence type="ECO:0000313" key="4">
    <source>
        <dbReference type="Proteomes" id="UP000541426"/>
    </source>
</evidence>
<dbReference type="SUPFAM" id="SSF51120">
    <property type="entry name" value="beta-Roll"/>
    <property type="match status" value="2"/>
</dbReference>
<dbReference type="InterPro" id="IPR038255">
    <property type="entry name" value="PBS_linker_sf"/>
</dbReference>